<dbReference type="InterPro" id="IPR003646">
    <property type="entry name" value="SH3-like_bac-type"/>
</dbReference>
<keyword evidence="3" id="KW-1185">Reference proteome</keyword>
<feature type="domain" description="SH3b" evidence="1">
    <location>
        <begin position="105"/>
        <end position="166"/>
    </location>
</feature>
<comment type="caution">
    <text evidence="2">The sequence shown here is derived from an EMBL/GenBank/DDBJ whole genome shotgun (WGS) entry which is preliminary data.</text>
</comment>
<proteinExistence type="predicted"/>
<reference evidence="2 3" key="1">
    <citation type="submission" date="2017-07" db="EMBL/GenBank/DDBJ databases">
        <title>Leptospira spp. isolated from tropical soils.</title>
        <authorList>
            <person name="Thibeaux R."/>
            <person name="Iraola G."/>
            <person name="Ferres I."/>
            <person name="Bierque E."/>
            <person name="Girault D."/>
            <person name="Soupe-Gilbert M.-E."/>
            <person name="Picardeau M."/>
            <person name="Goarant C."/>
        </authorList>
    </citation>
    <scope>NUCLEOTIDE SEQUENCE [LARGE SCALE GENOMIC DNA]</scope>
    <source>
        <strain evidence="2 3">JW2-C-B1</strain>
    </source>
</reference>
<organism evidence="2 3">
    <name type="scientific">Leptospira kmetyi</name>
    <dbReference type="NCBI Taxonomy" id="408139"/>
    <lineage>
        <taxon>Bacteria</taxon>
        <taxon>Pseudomonadati</taxon>
        <taxon>Spirochaetota</taxon>
        <taxon>Spirochaetia</taxon>
        <taxon>Leptospirales</taxon>
        <taxon>Leptospiraceae</taxon>
        <taxon>Leptospira</taxon>
    </lineage>
</organism>
<dbReference type="Pfam" id="PF08239">
    <property type="entry name" value="SH3_3"/>
    <property type="match status" value="1"/>
</dbReference>
<evidence type="ECO:0000259" key="1">
    <source>
        <dbReference type="Pfam" id="PF08239"/>
    </source>
</evidence>
<accession>A0ABX4N4M7</accession>
<evidence type="ECO:0000313" key="2">
    <source>
        <dbReference type="EMBL" id="PJZ28337.1"/>
    </source>
</evidence>
<protein>
    <submittedName>
        <fullName evidence="2">SH3 domain-containing protein</fullName>
    </submittedName>
</protein>
<name>A0ABX4N4M7_9LEPT</name>
<evidence type="ECO:0000313" key="3">
    <source>
        <dbReference type="Proteomes" id="UP000231919"/>
    </source>
</evidence>
<gene>
    <name evidence="2" type="ORF">CH378_18610</name>
</gene>
<dbReference type="Proteomes" id="UP000231919">
    <property type="component" value="Unassembled WGS sequence"/>
</dbReference>
<sequence>MLSLFSFQNCRKPEPIGKGYVLIPGLCIHSKPTYKSECTEKLDSVKPIQILGHKIKDEDSNSNLYWYRVLSEKNDGYISLDEEVRQGSFAVIFPNYVGTRYVNASALRVRSLPSLTGEIVENLPNGTEVSVIGQTPFKIKIEDKYDNWSEVRTPSGKTGFSYSGFLREATLNNPGTSEDAVSGIFVVNNKDAILWTEPGIKSGQLGSCNSRDLGNYLNVTAAKLVNNVKYYLVEKSVKVYSDYYLDELGCINAWISEEDGQAIEDLYEWSSKEYGNNIDKTLINQLHENQELPLFDLSSLKINELGSLGKKGELLFEVTYNILDSNFNRERQVRSLYAQAGGNYYLLLNNLGDFNTEDFDNDGISEWVVKFQLRSGEVTIYYARKANSLSPFLSVEENELGPCNLKINDSIDIAPSATSENKNKQNCEIKIEPPFFNFRIYDQKYKYKLSKGELVSQRK</sequence>
<dbReference type="Gene3D" id="2.30.30.40">
    <property type="entry name" value="SH3 Domains"/>
    <property type="match status" value="1"/>
</dbReference>
<dbReference type="EMBL" id="NPDP01000042">
    <property type="protein sequence ID" value="PJZ28337.1"/>
    <property type="molecule type" value="Genomic_DNA"/>
</dbReference>